<dbReference type="eggNOG" id="COG5510">
    <property type="taxonomic scope" value="Bacteria"/>
</dbReference>
<dbReference type="AlphaFoldDB" id="A0A0A2WCP3"/>
<keyword evidence="9" id="KW-1185">Reference proteome</keyword>
<gene>
    <name evidence="8" type="ORF">LF41_1709</name>
</gene>
<evidence type="ECO:0000256" key="7">
    <source>
        <dbReference type="SAM" id="SignalP"/>
    </source>
</evidence>
<keyword evidence="5" id="KW-0564">Palmitate</keyword>
<evidence type="ECO:0000256" key="6">
    <source>
        <dbReference type="ARBA" id="ARBA00023288"/>
    </source>
</evidence>
<keyword evidence="6" id="KW-0449">Lipoprotein</keyword>
<dbReference type="PATRIC" id="fig|1300345.3.peg.2773"/>
<keyword evidence="3 7" id="KW-0732">Signal</keyword>
<comment type="similarity">
    <text evidence="1">Belongs to the EcnA/EcnB lipoprotein family.</text>
</comment>
<keyword evidence="2" id="KW-1003">Cell membrane</keyword>
<dbReference type="GO" id="GO:0009636">
    <property type="term" value="P:response to toxic substance"/>
    <property type="evidence" value="ECO:0007669"/>
    <property type="project" value="InterPro"/>
</dbReference>
<feature type="chain" id="PRO_5002007133" evidence="7">
    <location>
        <begin position="25"/>
        <end position="55"/>
    </location>
</feature>
<dbReference type="GO" id="GO:0016020">
    <property type="term" value="C:membrane"/>
    <property type="evidence" value="ECO:0007669"/>
    <property type="project" value="InterPro"/>
</dbReference>
<dbReference type="InterPro" id="IPR012556">
    <property type="entry name" value="Entericidin"/>
</dbReference>
<sequence length="55" mass="5946">MTKTALKRTVYLMVLAMFSMNMLAACNTVAGAGKDVQKAGEKVEEKAEDCKDSNC</sequence>
<evidence type="ECO:0000256" key="4">
    <source>
        <dbReference type="ARBA" id="ARBA00023136"/>
    </source>
</evidence>
<dbReference type="EMBL" id="JRKJ01000023">
    <property type="protein sequence ID" value="KGQ17856.1"/>
    <property type="molecule type" value="Genomic_DNA"/>
</dbReference>
<evidence type="ECO:0000313" key="8">
    <source>
        <dbReference type="EMBL" id="KGQ17856.1"/>
    </source>
</evidence>
<protein>
    <submittedName>
        <fullName evidence="8">Entericidin EcnAB</fullName>
    </submittedName>
</protein>
<evidence type="ECO:0000256" key="1">
    <source>
        <dbReference type="ARBA" id="ARBA00010296"/>
    </source>
</evidence>
<accession>A0A0A2WCP3</accession>
<dbReference type="Proteomes" id="UP000030518">
    <property type="component" value="Unassembled WGS sequence"/>
</dbReference>
<dbReference type="RefSeq" id="WP_036171104.1">
    <property type="nucleotide sequence ID" value="NZ_JRKJ01000023.1"/>
</dbReference>
<feature type="signal peptide" evidence="7">
    <location>
        <begin position="1"/>
        <end position="24"/>
    </location>
</feature>
<reference evidence="8 9" key="1">
    <citation type="submission" date="2014-09" db="EMBL/GenBank/DDBJ databases">
        <title>Genome sequences of Lysobacter dokdonensis DS-58.</title>
        <authorList>
            <person name="Kim J.F."/>
            <person name="Kwak M.-J."/>
        </authorList>
    </citation>
    <scope>NUCLEOTIDE SEQUENCE [LARGE SCALE GENOMIC DNA]</scope>
    <source>
        <strain evidence="8 9">DS-58</strain>
    </source>
</reference>
<evidence type="ECO:0000256" key="2">
    <source>
        <dbReference type="ARBA" id="ARBA00022475"/>
    </source>
</evidence>
<keyword evidence="4" id="KW-0472">Membrane</keyword>
<dbReference type="OrthoDB" id="9181810at2"/>
<evidence type="ECO:0000256" key="5">
    <source>
        <dbReference type="ARBA" id="ARBA00023139"/>
    </source>
</evidence>
<evidence type="ECO:0000313" key="9">
    <source>
        <dbReference type="Proteomes" id="UP000030518"/>
    </source>
</evidence>
<evidence type="ECO:0000256" key="3">
    <source>
        <dbReference type="ARBA" id="ARBA00022729"/>
    </source>
</evidence>
<proteinExistence type="inferred from homology"/>
<comment type="caution">
    <text evidence="8">The sequence shown here is derived from an EMBL/GenBank/DDBJ whole genome shotgun (WGS) entry which is preliminary data.</text>
</comment>
<name>A0A0A2WCP3_9GAMM</name>
<organism evidence="8 9">
    <name type="scientific">Lysobacter dokdonensis DS-58</name>
    <dbReference type="NCBI Taxonomy" id="1300345"/>
    <lineage>
        <taxon>Bacteria</taxon>
        <taxon>Pseudomonadati</taxon>
        <taxon>Pseudomonadota</taxon>
        <taxon>Gammaproteobacteria</taxon>
        <taxon>Lysobacterales</taxon>
        <taxon>Lysobacteraceae</taxon>
        <taxon>Noviluteimonas</taxon>
    </lineage>
</organism>
<dbReference type="Pfam" id="PF08085">
    <property type="entry name" value="Entericidin"/>
    <property type="match status" value="1"/>
</dbReference>
<dbReference type="PROSITE" id="PS51257">
    <property type="entry name" value="PROKAR_LIPOPROTEIN"/>
    <property type="match status" value="1"/>
</dbReference>